<dbReference type="AlphaFoldDB" id="S4PCB0"/>
<dbReference type="EMBL" id="GAIX01007955">
    <property type="protein sequence ID" value="JAA84605.1"/>
    <property type="molecule type" value="Transcribed_RNA"/>
</dbReference>
<reference evidence="2" key="1">
    <citation type="journal article" date="2013" name="BMC Genomics">
        <title>Unscrambling butterfly oogenesis.</title>
        <authorList>
            <person name="Carter J.M."/>
            <person name="Baker S.C."/>
            <person name="Pink R."/>
            <person name="Carter D.R."/>
            <person name="Collins A."/>
            <person name="Tomlin J."/>
            <person name="Gibbs M."/>
            <person name="Breuker C.J."/>
        </authorList>
    </citation>
    <scope>NUCLEOTIDE SEQUENCE</scope>
    <source>
        <tissue evidence="2">Ovary</tissue>
    </source>
</reference>
<reference evidence="2" key="2">
    <citation type="submission" date="2013-05" db="EMBL/GenBank/DDBJ databases">
        <authorList>
            <person name="Carter J.-M."/>
            <person name="Baker S.C."/>
            <person name="Pink R."/>
            <person name="Carter D.R.F."/>
            <person name="Collins A."/>
            <person name="Tomlin J."/>
            <person name="Gibbs M."/>
            <person name="Breuker C.J."/>
        </authorList>
    </citation>
    <scope>NUCLEOTIDE SEQUENCE</scope>
    <source>
        <tissue evidence="2">Ovary</tissue>
    </source>
</reference>
<proteinExistence type="predicted"/>
<evidence type="ECO:0000313" key="2">
    <source>
        <dbReference type="EMBL" id="JAA84605.1"/>
    </source>
</evidence>
<accession>S4PCB0</accession>
<organism evidence="2">
    <name type="scientific">Pararge aegeria</name>
    <name type="common">speckled wood butterfly</name>
    <dbReference type="NCBI Taxonomy" id="116150"/>
    <lineage>
        <taxon>Eukaryota</taxon>
        <taxon>Metazoa</taxon>
        <taxon>Ecdysozoa</taxon>
        <taxon>Arthropoda</taxon>
        <taxon>Hexapoda</taxon>
        <taxon>Insecta</taxon>
        <taxon>Pterygota</taxon>
        <taxon>Neoptera</taxon>
        <taxon>Endopterygota</taxon>
        <taxon>Lepidoptera</taxon>
        <taxon>Glossata</taxon>
        <taxon>Ditrysia</taxon>
        <taxon>Papilionoidea</taxon>
        <taxon>Nymphalidae</taxon>
        <taxon>Satyrinae</taxon>
        <taxon>Satyrini</taxon>
        <taxon>Parargina</taxon>
        <taxon>Pararge</taxon>
    </lineage>
</organism>
<feature type="chain" id="PRO_5004522025" evidence="1">
    <location>
        <begin position="22"/>
        <end position="269"/>
    </location>
</feature>
<protein>
    <submittedName>
        <fullName evidence="2">Uncharacterized protein</fullName>
    </submittedName>
</protein>
<feature type="signal peptide" evidence="1">
    <location>
        <begin position="1"/>
        <end position="21"/>
    </location>
</feature>
<evidence type="ECO:0000256" key="1">
    <source>
        <dbReference type="SAM" id="SignalP"/>
    </source>
</evidence>
<sequence length="269" mass="27503">MEPSIFLTVLVLLAKGCDVLAQRVEYFTKSTPTLCTASYLTPVTTTPTITAIETIPSAPIVPSYPNFGGYPFTPPMPMPPFCMGGKDDDDDWHHLLYFLIFALKNRGNGGCGNSYGCGGCGGNSGCGGCGGNCGCGGCGSNCGCGGCGGNCGCGGYGGNCGCSGCGGNYGSGYGGYGCNSGCGCGEVYAYDNNYSSMVNSISNNGNDVVYVPYPIAVPMNSLSSSSSFSYPNMPSTTEGYPSPGQTLPPCNCNCKDPSEICLTIRTECQ</sequence>
<keyword evidence="1" id="KW-0732">Signal</keyword>
<name>S4PCB0_9NEOP</name>